<dbReference type="InterPro" id="IPR011545">
    <property type="entry name" value="DEAD/DEAH_box_helicase_dom"/>
</dbReference>
<feature type="domain" description="Helicase ATP-binding" evidence="7">
    <location>
        <begin position="32"/>
        <end position="204"/>
    </location>
</feature>
<dbReference type="GO" id="GO:0005840">
    <property type="term" value="C:ribosome"/>
    <property type="evidence" value="ECO:0007669"/>
    <property type="project" value="TreeGrafter"/>
</dbReference>
<gene>
    <name evidence="10" type="ORF">SAMN05421730_100550</name>
</gene>
<dbReference type="AlphaFoldDB" id="A0A1D3TRZ1"/>
<evidence type="ECO:0000256" key="6">
    <source>
        <dbReference type="RuleBase" id="RU000492"/>
    </source>
</evidence>
<evidence type="ECO:0000259" key="8">
    <source>
        <dbReference type="PROSITE" id="PS51194"/>
    </source>
</evidence>
<comment type="similarity">
    <text evidence="6">Belongs to the DEAD box helicase family.</text>
</comment>
<dbReference type="SMART" id="SM00487">
    <property type="entry name" value="DEXDc"/>
    <property type="match status" value="1"/>
</dbReference>
<dbReference type="PROSITE" id="PS51195">
    <property type="entry name" value="Q_MOTIF"/>
    <property type="match status" value="1"/>
</dbReference>
<dbReference type="InterPro" id="IPR014014">
    <property type="entry name" value="RNA_helicase_DEAD_Q_motif"/>
</dbReference>
<dbReference type="InterPro" id="IPR001650">
    <property type="entry name" value="Helicase_C-like"/>
</dbReference>
<dbReference type="InterPro" id="IPR044742">
    <property type="entry name" value="DEAD/DEAH_RhlB"/>
</dbReference>
<keyword evidence="11" id="KW-1185">Reference proteome</keyword>
<dbReference type="RefSeq" id="WP_242875484.1">
    <property type="nucleotide sequence ID" value="NZ_FMKA01000005.1"/>
</dbReference>
<dbReference type="Gene3D" id="3.40.50.300">
    <property type="entry name" value="P-loop containing nucleotide triphosphate hydrolases"/>
    <property type="match status" value="2"/>
</dbReference>
<dbReference type="PROSITE" id="PS51194">
    <property type="entry name" value="HELICASE_CTER"/>
    <property type="match status" value="1"/>
</dbReference>
<evidence type="ECO:0000256" key="5">
    <source>
        <dbReference type="PROSITE-ProRule" id="PRU00552"/>
    </source>
</evidence>
<evidence type="ECO:0000313" key="11">
    <source>
        <dbReference type="Proteomes" id="UP000199315"/>
    </source>
</evidence>
<keyword evidence="4 6" id="KW-0067">ATP-binding</keyword>
<organism evidence="10 11">
    <name type="scientific">Anaerobium acetethylicum</name>
    <dbReference type="NCBI Taxonomy" id="1619234"/>
    <lineage>
        <taxon>Bacteria</taxon>
        <taxon>Bacillati</taxon>
        <taxon>Bacillota</taxon>
        <taxon>Clostridia</taxon>
        <taxon>Lachnospirales</taxon>
        <taxon>Lachnospiraceae</taxon>
        <taxon>Anaerobium</taxon>
    </lineage>
</organism>
<dbReference type="Pfam" id="PF00271">
    <property type="entry name" value="Helicase_C"/>
    <property type="match status" value="1"/>
</dbReference>
<dbReference type="PROSITE" id="PS00039">
    <property type="entry name" value="DEAD_ATP_HELICASE"/>
    <property type="match status" value="1"/>
</dbReference>
<dbReference type="SMART" id="SM00490">
    <property type="entry name" value="HELICc"/>
    <property type="match status" value="1"/>
</dbReference>
<keyword evidence="1 6" id="KW-0547">Nucleotide-binding</keyword>
<dbReference type="Proteomes" id="UP000199315">
    <property type="component" value="Unassembled WGS sequence"/>
</dbReference>
<accession>A0A1D3TRZ1</accession>
<evidence type="ECO:0000256" key="1">
    <source>
        <dbReference type="ARBA" id="ARBA00022741"/>
    </source>
</evidence>
<dbReference type="GO" id="GO:0016787">
    <property type="term" value="F:hydrolase activity"/>
    <property type="evidence" value="ECO:0007669"/>
    <property type="project" value="UniProtKB-KW"/>
</dbReference>
<dbReference type="InterPro" id="IPR014001">
    <property type="entry name" value="Helicase_ATP-bd"/>
</dbReference>
<feature type="domain" description="DEAD-box RNA helicase Q" evidence="9">
    <location>
        <begin position="1"/>
        <end position="29"/>
    </location>
</feature>
<evidence type="ECO:0000256" key="3">
    <source>
        <dbReference type="ARBA" id="ARBA00022806"/>
    </source>
</evidence>
<dbReference type="InterPro" id="IPR000629">
    <property type="entry name" value="RNA-helicase_DEAD-box_CS"/>
</dbReference>
<dbReference type="Pfam" id="PF00270">
    <property type="entry name" value="DEAD"/>
    <property type="match status" value="1"/>
</dbReference>
<dbReference type="PANTHER" id="PTHR47963">
    <property type="entry name" value="DEAD-BOX ATP-DEPENDENT RNA HELICASE 47, MITOCHONDRIAL"/>
    <property type="match status" value="1"/>
</dbReference>
<evidence type="ECO:0000259" key="9">
    <source>
        <dbReference type="PROSITE" id="PS51195"/>
    </source>
</evidence>
<evidence type="ECO:0000313" key="10">
    <source>
        <dbReference type="EMBL" id="SCP96519.1"/>
    </source>
</evidence>
<feature type="short sequence motif" description="Q motif" evidence="5">
    <location>
        <begin position="1"/>
        <end position="29"/>
    </location>
</feature>
<evidence type="ECO:0000259" key="7">
    <source>
        <dbReference type="PROSITE" id="PS51192"/>
    </source>
</evidence>
<dbReference type="InterPro" id="IPR027417">
    <property type="entry name" value="P-loop_NTPase"/>
</dbReference>
<reference evidence="10 11" key="1">
    <citation type="submission" date="2016-09" db="EMBL/GenBank/DDBJ databases">
        <authorList>
            <person name="Capua I."/>
            <person name="De Benedictis P."/>
            <person name="Joannis T."/>
            <person name="Lombin L.H."/>
            <person name="Cattoli G."/>
        </authorList>
    </citation>
    <scope>NUCLEOTIDE SEQUENCE [LARGE SCALE GENOMIC DNA]</scope>
    <source>
        <strain evidence="10 11">GluBS11</strain>
    </source>
</reference>
<protein>
    <submittedName>
        <fullName evidence="10">Superfamily II DNA and RNA helicase</fullName>
    </submittedName>
</protein>
<dbReference type="SUPFAM" id="SSF52540">
    <property type="entry name" value="P-loop containing nucleoside triphosphate hydrolases"/>
    <property type="match status" value="1"/>
</dbReference>
<evidence type="ECO:0000256" key="2">
    <source>
        <dbReference type="ARBA" id="ARBA00022801"/>
    </source>
</evidence>
<dbReference type="EMBL" id="FMKA01000005">
    <property type="protein sequence ID" value="SCP96519.1"/>
    <property type="molecule type" value="Genomic_DNA"/>
</dbReference>
<proteinExistence type="inferred from homology"/>
<sequence length="377" mass="42252">MDFKELGLSPSIIEGLKKERISKPAKVQEAVIGKVLEGKDLIVQSETGSGKTLAYLLPLYEKIMPMEKGMKVLVLVPTHELAMQVHKQVQRLSKNAGVSIASTTIFGDVNINRQIEKLREKPEIIIGTTGRIFELIKKKKISAHTIKTVVVDEADKMLDKNNIEGVQAVIKCCMRDTQLLMFSASISKSTVTAAEGFNKKFEVIKTTEGFEIPKNIDHIYLLVERRDKIEMLRKLAKSINPKKALVFVNKVADTEEATQKLQYHKYSAECIHGANIKKDRKKVIEDFQTGKLQFLIATDIAARGLHIEGVTTVFHLSIPEDPMDYLHRAGRAGRGQEKGLSVLIVTKEELARVKAYQKAFGINILAKTMYQGRIVKD</sequence>
<dbReference type="CDD" id="cd18787">
    <property type="entry name" value="SF2_C_DEAD"/>
    <property type="match status" value="1"/>
</dbReference>
<dbReference type="GO" id="GO:0005524">
    <property type="term" value="F:ATP binding"/>
    <property type="evidence" value="ECO:0007669"/>
    <property type="project" value="UniProtKB-KW"/>
</dbReference>
<dbReference type="PROSITE" id="PS51192">
    <property type="entry name" value="HELICASE_ATP_BIND_1"/>
    <property type="match status" value="1"/>
</dbReference>
<keyword evidence="3 6" id="KW-0347">Helicase</keyword>
<dbReference type="GO" id="GO:0005829">
    <property type="term" value="C:cytosol"/>
    <property type="evidence" value="ECO:0007669"/>
    <property type="project" value="TreeGrafter"/>
</dbReference>
<dbReference type="PANTHER" id="PTHR47963:SF7">
    <property type="entry name" value="ATP-DEPENDENT RNA HELICASE YFML-RELATED"/>
    <property type="match status" value="1"/>
</dbReference>
<dbReference type="CDD" id="cd00268">
    <property type="entry name" value="DEADc"/>
    <property type="match status" value="1"/>
</dbReference>
<keyword evidence="2 6" id="KW-0378">Hydrolase</keyword>
<evidence type="ECO:0000256" key="4">
    <source>
        <dbReference type="ARBA" id="ARBA00022840"/>
    </source>
</evidence>
<dbReference type="GO" id="GO:0003724">
    <property type="term" value="F:RNA helicase activity"/>
    <property type="evidence" value="ECO:0007669"/>
    <property type="project" value="InterPro"/>
</dbReference>
<dbReference type="InterPro" id="IPR050547">
    <property type="entry name" value="DEAD_box_RNA_helicases"/>
</dbReference>
<feature type="domain" description="Helicase C-terminal" evidence="8">
    <location>
        <begin position="215"/>
        <end position="376"/>
    </location>
</feature>
<name>A0A1D3TRZ1_9FIRM</name>
<dbReference type="STRING" id="1619234.SAMN05421730_100550"/>
<dbReference type="GO" id="GO:0033592">
    <property type="term" value="F:RNA strand annealing activity"/>
    <property type="evidence" value="ECO:0007669"/>
    <property type="project" value="TreeGrafter"/>
</dbReference>
<dbReference type="GO" id="GO:0009409">
    <property type="term" value="P:response to cold"/>
    <property type="evidence" value="ECO:0007669"/>
    <property type="project" value="TreeGrafter"/>
</dbReference>